<keyword evidence="3" id="KW-1185">Reference proteome</keyword>
<dbReference type="Proteomes" id="UP000683000">
    <property type="component" value="Unassembled WGS sequence"/>
</dbReference>
<feature type="region of interest" description="Disordered" evidence="1">
    <location>
        <begin position="80"/>
        <end position="106"/>
    </location>
</feature>
<dbReference type="OrthoDB" id="2526979at2759"/>
<accession>A0A8I2YU83</accession>
<gene>
    <name evidence="2" type="ORF">JVT61DRAFT_1149</name>
</gene>
<evidence type="ECO:0000256" key="1">
    <source>
        <dbReference type="SAM" id="MobiDB-lite"/>
    </source>
</evidence>
<proteinExistence type="predicted"/>
<evidence type="ECO:0000313" key="3">
    <source>
        <dbReference type="Proteomes" id="UP000683000"/>
    </source>
</evidence>
<protein>
    <recommendedName>
        <fullName evidence="4">MYND-type domain-containing protein</fullName>
    </recommendedName>
</protein>
<dbReference type="AlphaFoldDB" id="A0A8I2YU83"/>
<sequence length="197" mass="21317">MIGRRARGWSTSCSSTTSQSSIASIYPRINQCSPLAEPTAGHTNVYGSFTTTVPAALWLRTHLCLDIPVLGICRGKQRDIDSDNDSPPDSPLSFFHPASGSSRSPSISRTLMTDFGWGGASISPPSPSLSNDDNPAKLHPVLEAVERGSKLSCRTICFTCRKAGTNFPRCPRCDETWCSRACRLQGGKKHTCAIRKT</sequence>
<dbReference type="EMBL" id="JAGFBS010000010">
    <property type="protein sequence ID" value="KAG6377098.1"/>
    <property type="molecule type" value="Genomic_DNA"/>
</dbReference>
<evidence type="ECO:0000313" key="2">
    <source>
        <dbReference type="EMBL" id="KAG6377098.1"/>
    </source>
</evidence>
<name>A0A8I2YU83_9AGAM</name>
<evidence type="ECO:0008006" key="4">
    <source>
        <dbReference type="Google" id="ProtNLM"/>
    </source>
</evidence>
<comment type="caution">
    <text evidence="2">The sequence shown here is derived from an EMBL/GenBank/DDBJ whole genome shotgun (WGS) entry which is preliminary data.</text>
</comment>
<reference evidence="2" key="1">
    <citation type="submission" date="2021-03" db="EMBL/GenBank/DDBJ databases">
        <title>Evolutionary innovations through gain and loss of genes in the ectomycorrhizal Boletales.</title>
        <authorList>
            <person name="Wu G."/>
            <person name="Miyauchi S."/>
            <person name="Morin E."/>
            <person name="Yang Z.-L."/>
            <person name="Xu J."/>
            <person name="Martin F.M."/>
        </authorList>
    </citation>
    <scope>NUCLEOTIDE SEQUENCE</scope>
    <source>
        <strain evidence="2">BR01</strain>
    </source>
</reference>
<organism evidence="2 3">
    <name type="scientific">Boletus reticuloceps</name>
    <dbReference type="NCBI Taxonomy" id="495285"/>
    <lineage>
        <taxon>Eukaryota</taxon>
        <taxon>Fungi</taxon>
        <taxon>Dikarya</taxon>
        <taxon>Basidiomycota</taxon>
        <taxon>Agaricomycotina</taxon>
        <taxon>Agaricomycetes</taxon>
        <taxon>Agaricomycetidae</taxon>
        <taxon>Boletales</taxon>
        <taxon>Boletineae</taxon>
        <taxon>Boletaceae</taxon>
        <taxon>Boletoideae</taxon>
        <taxon>Boletus</taxon>
    </lineage>
</organism>